<evidence type="ECO:0000313" key="2">
    <source>
        <dbReference type="Proteomes" id="UP000276254"/>
    </source>
</evidence>
<organism evidence="1 2">
    <name type="scientific">Sphingomonas paeninsulae</name>
    <dbReference type="NCBI Taxonomy" id="2319844"/>
    <lineage>
        <taxon>Bacteria</taxon>
        <taxon>Pseudomonadati</taxon>
        <taxon>Pseudomonadota</taxon>
        <taxon>Alphaproteobacteria</taxon>
        <taxon>Sphingomonadales</taxon>
        <taxon>Sphingomonadaceae</taxon>
        <taxon>Sphingomonas</taxon>
    </lineage>
</organism>
<gene>
    <name evidence="1" type="ORF">D3Y57_06945</name>
</gene>
<protein>
    <submittedName>
        <fullName evidence="1">Uncharacterized protein</fullName>
    </submittedName>
</protein>
<dbReference type="KEGG" id="spha:D3Y57_06945"/>
<evidence type="ECO:0000313" key="1">
    <source>
        <dbReference type="EMBL" id="AYJ85754.1"/>
    </source>
</evidence>
<reference evidence="1 2" key="1">
    <citation type="submission" date="2018-09" db="EMBL/GenBank/DDBJ databases">
        <title>Sphingomonas peninsula sp. nov., isolated from fildes peninsula, Antarctic soil.</title>
        <authorList>
            <person name="Yingchao G."/>
        </authorList>
    </citation>
    <scope>NUCLEOTIDE SEQUENCE [LARGE SCALE GENOMIC DNA]</scope>
    <source>
        <strain evidence="1 2">YZ-8</strain>
    </source>
</reference>
<accession>A0A494TEL9</accession>
<keyword evidence="2" id="KW-1185">Reference proteome</keyword>
<sequence>MIGEIVLAATGLAATAFGMRIWADRLVFAHRIELEGARATSRRANAMADQRMHEMLKAQGSAQRWETAAEALHATVEDMRPLYEFGKRRKAAADLINANKRTKRAAAK</sequence>
<dbReference type="AlphaFoldDB" id="A0A494TEL9"/>
<name>A0A494TEL9_SPHPE</name>
<dbReference type="EMBL" id="CP032829">
    <property type="protein sequence ID" value="AYJ85754.1"/>
    <property type="molecule type" value="Genomic_DNA"/>
</dbReference>
<dbReference type="Proteomes" id="UP000276254">
    <property type="component" value="Chromosome"/>
</dbReference>
<dbReference type="RefSeq" id="WP_121152379.1">
    <property type="nucleotide sequence ID" value="NZ_CP032829.1"/>
</dbReference>
<proteinExistence type="predicted"/>